<dbReference type="Gene3D" id="3.10.50.40">
    <property type="match status" value="1"/>
</dbReference>
<dbReference type="InParanoid" id="B8BVK9"/>
<feature type="domain" description="PPIase FKBP-type" evidence="7">
    <location>
        <begin position="153"/>
        <end position="264"/>
    </location>
</feature>
<dbReference type="HOGENOM" id="CLU_925860_0_0_1"/>
<dbReference type="EC" id="5.2.1.8" evidence="2 5"/>
<keyword evidence="6" id="KW-0732">Signal</keyword>
<gene>
    <name evidence="8" type="ORF">THAPSDRAFT_2874</name>
</gene>
<accession>B8BVK9</accession>
<organism evidence="8 9">
    <name type="scientific">Thalassiosira pseudonana</name>
    <name type="common">Marine diatom</name>
    <name type="synonym">Cyclotella nana</name>
    <dbReference type="NCBI Taxonomy" id="35128"/>
    <lineage>
        <taxon>Eukaryota</taxon>
        <taxon>Sar</taxon>
        <taxon>Stramenopiles</taxon>
        <taxon>Ochrophyta</taxon>
        <taxon>Bacillariophyta</taxon>
        <taxon>Coscinodiscophyceae</taxon>
        <taxon>Thalassiosirophycidae</taxon>
        <taxon>Thalassiosirales</taxon>
        <taxon>Thalassiosiraceae</taxon>
        <taxon>Thalassiosira</taxon>
    </lineage>
</organism>
<dbReference type="STRING" id="35128.B8BVK9"/>
<protein>
    <recommendedName>
        <fullName evidence="2 5">peptidylprolyl isomerase</fullName>
        <ecNumber evidence="2 5">5.2.1.8</ecNumber>
    </recommendedName>
</protein>
<dbReference type="InterPro" id="IPR001179">
    <property type="entry name" value="PPIase_FKBP_dom"/>
</dbReference>
<feature type="signal peptide" evidence="6">
    <location>
        <begin position="1"/>
        <end position="20"/>
    </location>
</feature>
<proteinExistence type="predicted"/>
<dbReference type="KEGG" id="tps:THAPSDRAFT_2874"/>
<evidence type="ECO:0000256" key="3">
    <source>
        <dbReference type="ARBA" id="ARBA00023110"/>
    </source>
</evidence>
<dbReference type="PaxDb" id="35128-Thaps2874"/>
<reference evidence="8 9" key="1">
    <citation type="journal article" date="2004" name="Science">
        <title>The genome of the diatom Thalassiosira pseudonana: ecology, evolution, and metabolism.</title>
        <authorList>
            <person name="Armbrust E.V."/>
            <person name="Berges J.A."/>
            <person name="Bowler C."/>
            <person name="Green B.R."/>
            <person name="Martinez D."/>
            <person name="Putnam N.H."/>
            <person name="Zhou S."/>
            <person name="Allen A.E."/>
            <person name="Apt K.E."/>
            <person name="Bechner M."/>
            <person name="Brzezinski M.A."/>
            <person name="Chaal B.K."/>
            <person name="Chiovitti A."/>
            <person name="Davis A.K."/>
            <person name="Demarest M.S."/>
            <person name="Detter J.C."/>
            <person name="Glavina T."/>
            <person name="Goodstein D."/>
            <person name="Hadi M.Z."/>
            <person name="Hellsten U."/>
            <person name="Hildebrand M."/>
            <person name="Jenkins B.D."/>
            <person name="Jurka J."/>
            <person name="Kapitonov V.V."/>
            <person name="Kroger N."/>
            <person name="Lau W.W."/>
            <person name="Lane T.W."/>
            <person name="Larimer F.W."/>
            <person name="Lippmeier J.C."/>
            <person name="Lucas S."/>
            <person name="Medina M."/>
            <person name="Montsant A."/>
            <person name="Obornik M."/>
            <person name="Parker M.S."/>
            <person name="Palenik B."/>
            <person name="Pazour G.J."/>
            <person name="Richardson P.M."/>
            <person name="Rynearson T.A."/>
            <person name="Saito M.A."/>
            <person name="Schwartz D.C."/>
            <person name="Thamatrakoln K."/>
            <person name="Valentin K."/>
            <person name="Vardi A."/>
            <person name="Wilkerson F.P."/>
            <person name="Rokhsar D.S."/>
        </authorList>
    </citation>
    <scope>NUCLEOTIDE SEQUENCE [LARGE SCALE GENOMIC DNA]</scope>
    <source>
        <strain evidence="8 9">CCMP1335</strain>
    </source>
</reference>
<evidence type="ECO:0000256" key="2">
    <source>
        <dbReference type="ARBA" id="ARBA00013194"/>
    </source>
</evidence>
<dbReference type="PANTHER" id="PTHR43811">
    <property type="entry name" value="FKBP-TYPE PEPTIDYL-PROLYL CIS-TRANS ISOMERASE FKPA"/>
    <property type="match status" value="1"/>
</dbReference>
<evidence type="ECO:0000256" key="5">
    <source>
        <dbReference type="PROSITE-ProRule" id="PRU00277"/>
    </source>
</evidence>
<dbReference type="RefSeq" id="XP_002288036.1">
    <property type="nucleotide sequence ID" value="XM_002288000.1"/>
</dbReference>
<dbReference type="Proteomes" id="UP000001449">
    <property type="component" value="Chromosome 2"/>
</dbReference>
<comment type="catalytic activity">
    <reaction evidence="1 5">
        <text>[protein]-peptidylproline (omega=180) = [protein]-peptidylproline (omega=0)</text>
        <dbReference type="Rhea" id="RHEA:16237"/>
        <dbReference type="Rhea" id="RHEA-COMP:10747"/>
        <dbReference type="Rhea" id="RHEA-COMP:10748"/>
        <dbReference type="ChEBI" id="CHEBI:83833"/>
        <dbReference type="ChEBI" id="CHEBI:83834"/>
        <dbReference type="EC" id="5.2.1.8"/>
    </reaction>
</comment>
<feature type="chain" id="PRO_5002868702" description="peptidylprolyl isomerase" evidence="6">
    <location>
        <begin position="21"/>
        <end position="301"/>
    </location>
</feature>
<dbReference type="PANTHER" id="PTHR43811:SF19">
    <property type="entry name" value="39 KDA FK506-BINDING NUCLEAR PROTEIN"/>
    <property type="match status" value="1"/>
</dbReference>
<evidence type="ECO:0000313" key="9">
    <source>
        <dbReference type="Proteomes" id="UP000001449"/>
    </source>
</evidence>
<name>B8BVK9_THAPS</name>
<evidence type="ECO:0000256" key="4">
    <source>
        <dbReference type="ARBA" id="ARBA00023235"/>
    </source>
</evidence>
<dbReference type="InterPro" id="IPR046357">
    <property type="entry name" value="PPIase_dom_sf"/>
</dbReference>
<evidence type="ECO:0000256" key="6">
    <source>
        <dbReference type="SAM" id="SignalP"/>
    </source>
</evidence>
<dbReference type="EMBL" id="CM000639">
    <property type="protein sequence ID" value="EED95479.1"/>
    <property type="molecule type" value="Genomic_DNA"/>
</dbReference>
<keyword evidence="9" id="KW-1185">Reference proteome</keyword>
<dbReference type="OMA" id="LHTMKVG"/>
<dbReference type="eggNOG" id="KOG0552">
    <property type="taxonomic scope" value="Eukaryota"/>
</dbReference>
<dbReference type="PROSITE" id="PS50059">
    <property type="entry name" value="FKBP_PPIASE"/>
    <property type="match status" value="1"/>
</dbReference>
<sequence length="301" mass="32382">MTISSLQKLTLFMALPSVAGFASHRPSKTSLSSPIHHLHAATPSALSSLTATLNNGEEDDSTQYEQSTFAVNVNRRQAISQTAAAIVTSASLLANPNPSFADIEGVVSVPQSTTPPESKASNLDGKSVTVFKTKSGLQYIDLVEGTGASPKYGNFITISYKAFIKLPDIQGKKSEFDEFDSDKGFLVKHGNGRNVPGLDEGLHTMKVGGKRRIIVPPKLGYVSSGLGPIPVGPYGRWKLNRLLDRMVEAKGGNVVFDVEMKSILEDEADQGYYDDDSLSPDDFNTLRQNIESSQQASRGST</sequence>
<dbReference type="SUPFAM" id="SSF54534">
    <property type="entry name" value="FKBP-like"/>
    <property type="match status" value="1"/>
</dbReference>
<evidence type="ECO:0000259" key="7">
    <source>
        <dbReference type="PROSITE" id="PS50059"/>
    </source>
</evidence>
<keyword evidence="3 5" id="KW-0697">Rotamase</keyword>
<dbReference type="GO" id="GO:0003755">
    <property type="term" value="F:peptidyl-prolyl cis-trans isomerase activity"/>
    <property type="evidence" value="ECO:0000318"/>
    <property type="project" value="GO_Central"/>
</dbReference>
<dbReference type="AlphaFoldDB" id="B8BVK9"/>
<keyword evidence="4 5" id="KW-0413">Isomerase</keyword>
<evidence type="ECO:0000256" key="1">
    <source>
        <dbReference type="ARBA" id="ARBA00000971"/>
    </source>
</evidence>
<dbReference type="GeneID" id="7452503"/>
<dbReference type="Pfam" id="PF00254">
    <property type="entry name" value="FKBP_C"/>
    <property type="match status" value="1"/>
</dbReference>
<evidence type="ECO:0000313" key="8">
    <source>
        <dbReference type="EMBL" id="EED95479.1"/>
    </source>
</evidence>
<reference evidence="8 9" key="2">
    <citation type="journal article" date="2008" name="Nature">
        <title>The Phaeodactylum genome reveals the evolutionary history of diatom genomes.</title>
        <authorList>
            <person name="Bowler C."/>
            <person name="Allen A.E."/>
            <person name="Badger J.H."/>
            <person name="Grimwood J."/>
            <person name="Jabbari K."/>
            <person name="Kuo A."/>
            <person name="Maheswari U."/>
            <person name="Martens C."/>
            <person name="Maumus F."/>
            <person name="Otillar R.P."/>
            <person name="Rayko E."/>
            <person name="Salamov A."/>
            <person name="Vandepoele K."/>
            <person name="Beszteri B."/>
            <person name="Gruber A."/>
            <person name="Heijde M."/>
            <person name="Katinka M."/>
            <person name="Mock T."/>
            <person name="Valentin K."/>
            <person name="Verret F."/>
            <person name="Berges J.A."/>
            <person name="Brownlee C."/>
            <person name="Cadoret J.P."/>
            <person name="Chiovitti A."/>
            <person name="Choi C.J."/>
            <person name="Coesel S."/>
            <person name="De Martino A."/>
            <person name="Detter J.C."/>
            <person name="Durkin C."/>
            <person name="Falciatore A."/>
            <person name="Fournet J."/>
            <person name="Haruta M."/>
            <person name="Huysman M.J."/>
            <person name="Jenkins B.D."/>
            <person name="Jiroutova K."/>
            <person name="Jorgensen R.E."/>
            <person name="Joubert Y."/>
            <person name="Kaplan A."/>
            <person name="Kroger N."/>
            <person name="Kroth P.G."/>
            <person name="La Roche J."/>
            <person name="Lindquist E."/>
            <person name="Lommer M."/>
            <person name="Martin-Jezequel V."/>
            <person name="Lopez P.J."/>
            <person name="Lucas S."/>
            <person name="Mangogna M."/>
            <person name="McGinnis K."/>
            <person name="Medlin L.K."/>
            <person name="Montsant A."/>
            <person name="Oudot-Le Secq M.P."/>
            <person name="Napoli C."/>
            <person name="Obornik M."/>
            <person name="Parker M.S."/>
            <person name="Petit J.L."/>
            <person name="Porcel B.M."/>
            <person name="Poulsen N."/>
            <person name="Robison M."/>
            <person name="Rychlewski L."/>
            <person name="Rynearson T.A."/>
            <person name="Schmutz J."/>
            <person name="Shapiro H."/>
            <person name="Siaut M."/>
            <person name="Stanley M."/>
            <person name="Sussman M.R."/>
            <person name="Taylor A.R."/>
            <person name="Vardi A."/>
            <person name="von Dassow P."/>
            <person name="Vyverman W."/>
            <person name="Willis A."/>
            <person name="Wyrwicz L.S."/>
            <person name="Rokhsar D.S."/>
            <person name="Weissenbach J."/>
            <person name="Armbrust E.V."/>
            <person name="Green B.R."/>
            <person name="Van de Peer Y."/>
            <person name="Grigoriev I.V."/>
        </authorList>
    </citation>
    <scope>NUCLEOTIDE SEQUENCE [LARGE SCALE GENOMIC DNA]</scope>
    <source>
        <strain evidence="8 9">CCMP1335</strain>
    </source>
</reference>